<accession>A0A6N8FAM5</accession>
<dbReference type="InterPro" id="IPR000305">
    <property type="entry name" value="GIY-YIG_endonuc"/>
</dbReference>
<proteinExistence type="predicted"/>
<evidence type="ECO:0000259" key="1">
    <source>
        <dbReference type="PROSITE" id="PS50164"/>
    </source>
</evidence>
<comment type="caution">
    <text evidence="2">The sequence shown here is derived from an EMBL/GenBank/DDBJ whole genome shotgun (WGS) entry which is preliminary data.</text>
</comment>
<gene>
    <name evidence="2" type="ORF">GNP35_02460</name>
</gene>
<name>A0A6N8FAM5_9GAMM</name>
<dbReference type="Pfam" id="PF22945">
    <property type="entry name" value="LEM-3_GIY-YIG"/>
    <property type="match status" value="1"/>
</dbReference>
<dbReference type="OrthoDB" id="67448at2"/>
<organism evidence="2 3">
    <name type="scientific">Psychrosphaera haliotis</name>
    <dbReference type="NCBI Taxonomy" id="555083"/>
    <lineage>
        <taxon>Bacteria</taxon>
        <taxon>Pseudomonadati</taxon>
        <taxon>Pseudomonadota</taxon>
        <taxon>Gammaproteobacteria</taxon>
        <taxon>Alteromonadales</taxon>
        <taxon>Pseudoalteromonadaceae</taxon>
        <taxon>Psychrosphaera</taxon>
    </lineage>
</organism>
<evidence type="ECO:0000313" key="3">
    <source>
        <dbReference type="Proteomes" id="UP000439994"/>
    </source>
</evidence>
<dbReference type="RefSeq" id="WP_155694203.1">
    <property type="nucleotide sequence ID" value="NZ_WOCD01000001.1"/>
</dbReference>
<evidence type="ECO:0000313" key="2">
    <source>
        <dbReference type="EMBL" id="MUH71461.1"/>
    </source>
</evidence>
<keyword evidence="3" id="KW-1185">Reference proteome</keyword>
<dbReference type="AlphaFoldDB" id="A0A6N8FAM5"/>
<dbReference type="PROSITE" id="PS50164">
    <property type="entry name" value="GIY_YIG"/>
    <property type="match status" value="1"/>
</dbReference>
<dbReference type="EMBL" id="WOCD01000001">
    <property type="protein sequence ID" value="MUH71461.1"/>
    <property type="molecule type" value="Genomic_DNA"/>
</dbReference>
<dbReference type="Proteomes" id="UP000439994">
    <property type="component" value="Unassembled WGS sequence"/>
</dbReference>
<reference evidence="2 3" key="1">
    <citation type="submission" date="2019-11" db="EMBL/GenBank/DDBJ databases">
        <title>P. haliotis isolates from Z. marina roots.</title>
        <authorList>
            <person name="Cohen M."/>
            <person name="Jospin G."/>
            <person name="Eisen J.A."/>
            <person name="Coil D.A."/>
        </authorList>
    </citation>
    <scope>NUCLEOTIDE SEQUENCE [LARGE SCALE GENOMIC DNA]</scope>
    <source>
        <strain evidence="2 3">UCD-MCMsp1aY</strain>
    </source>
</reference>
<sequence length="234" mass="26880">MFSQSVIEQLGFYVYYLQDPHNGDVFYVGKGTGNRVFNHLDCAIDSDGKTEKLDRIRDIISSGLTVKHYVLHHGLSEKSAFEVEASILDFIGMGNLSNQQGGHYSSDYGIKTAEEINAMYNAETFKTDIPLILININKRYYREITENKLYDATRKSWVIGERKNQAKFVVATYRGLTREVYKIHEWFPVEIEGKTRWGFNGVLANEVLRNELMYKLISSFFSKGAVNPIKYLNC</sequence>
<feature type="domain" description="GIY-YIG" evidence="1">
    <location>
        <begin position="10"/>
        <end position="99"/>
    </location>
</feature>
<protein>
    <recommendedName>
        <fullName evidence="1">GIY-YIG domain-containing protein</fullName>
    </recommendedName>
</protein>
<dbReference type="CDD" id="cd10440">
    <property type="entry name" value="GIY-YIG_COG3680"/>
    <property type="match status" value="1"/>
</dbReference>